<evidence type="ECO:0000256" key="2">
    <source>
        <dbReference type="ARBA" id="ARBA00022741"/>
    </source>
</evidence>
<dbReference type="EMBL" id="BSNN01000002">
    <property type="protein sequence ID" value="GLQ34134.1"/>
    <property type="molecule type" value="Genomic_DNA"/>
</dbReference>
<dbReference type="InterPro" id="IPR003439">
    <property type="entry name" value="ABC_transporter-like_ATP-bd"/>
</dbReference>
<dbReference type="Pfam" id="PF00005">
    <property type="entry name" value="ABC_tran"/>
    <property type="match status" value="2"/>
</dbReference>
<dbReference type="InterPro" id="IPR037118">
    <property type="entry name" value="Val-tRNA_synth_C_sf"/>
</dbReference>
<organism evidence="6 7">
    <name type="scientific">Amylibacter marinus</name>
    <dbReference type="NCBI Taxonomy" id="1475483"/>
    <lineage>
        <taxon>Bacteria</taxon>
        <taxon>Pseudomonadati</taxon>
        <taxon>Pseudomonadota</taxon>
        <taxon>Alphaproteobacteria</taxon>
        <taxon>Rhodobacterales</taxon>
        <taxon>Paracoccaceae</taxon>
        <taxon>Amylibacter</taxon>
    </lineage>
</organism>
<feature type="coiled-coil region" evidence="4">
    <location>
        <begin position="589"/>
        <end position="623"/>
    </location>
</feature>
<dbReference type="InterPro" id="IPR050611">
    <property type="entry name" value="ABCF"/>
</dbReference>
<dbReference type="CDD" id="cd03221">
    <property type="entry name" value="ABCF_EF-3"/>
    <property type="match status" value="2"/>
</dbReference>
<proteinExistence type="predicted"/>
<evidence type="ECO:0000256" key="4">
    <source>
        <dbReference type="SAM" id="Coils"/>
    </source>
</evidence>
<dbReference type="PROSITE" id="PS00211">
    <property type="entry name" value="ABC_TRANSPORTER_1"/>
    <property type="match status" value="2"/>
</dbReference>
<name>A0ABQ5VS32_9RHOB</name>
<feature type="domain" description="ABC transporter" evidence="5">
    <location>
        <begin position="2"/>
        <end position="243"/>
    </location>
</feature>
<reference evidence="7" key="1">
    <citation type="journal article" date="2019" name="Int. J. Syst. Evol. Microbiol.">
        <title>The Global Catalogue of Microorganisms (GCM) 10K type strain sequencing project: providing services to taxonomists for standard genome sequencing and annotation.</title>
        <authorList>
            <consortium name="The Broad Institute Genomics Platform"/>
            <consortium name="The Broad Institute Genome Sequencing Center for Infectious Disease"/>
            <person name="Wu L."/>
            <person name="Ma J."/>
        </authorList>
    </citation>
    <scope>NUCLEOTIDE SEQUENCE [LARGE SCALE GENOMIC DNA]</scope>
    <source>
        <strain evidence="7">NBRC 110140</strain>
    </source>
</reference>
<dbReference type="Pfam" id="PF12848">
    <property type="entry name" value="ABC_tran_Xtn"/>
    <property type="match status" value="1"/>
</dbReference>
<comment type="caution">
    <text evidence="6">The sequence shown here is derived from an EMBL/GenBank/DDBJ whole genome shotgun (WGS) entry which is preliminary data.</text>
</comment>
<keyword evidence="6" id="KW-0808">Transferase</keyword>
<dbReference type="InterPro" id="IPR032781">
    <property type="entry name" value="ABC_tran_Xtn"/>
</dbReference>
<gene>
    <name evidence="6" type="ORF">GCM10007939_04170</name>
</gene>
<dbReference type="InterPro" id="IPR017871">
    <property type="entry name" value="ABC_transporter-like_CS"/>
</dbReference>
<dbReference type="PANTHER" id="PTHR19211">
    <property type="entry name" value="ATP-BINDING TRANSPORT PROTEIN-RELATED"/>
    <property type="match status" value="1"/>
</dbReference>
<evidence type="ECO:0000313" key="6">
    <source>
        <dbReference type="EMBL" id="GLQ34134.1"/>
    </source>
</evidence>
<dbReference type="PROSITE" id="PS50893">
    <property type="entry name" value="ABC_TRANSPORTER_2"/>
    <property type="match status" value="2"/>
</dbReference>
<dbReference type="InterPro" id="IPR003593">
    <property type="entry name" value="AAA+_ATPase"/>
</dbReference>
<dbReference type="Gene3D" id="1.10.287.380">
    <property type="entry name" value="Valyl-tRNA synthetase, C-terminal domain"/>
    <property type="match status" value="1"/>
</dbReference>
<protein>
    <submittedName>
        <fullName evidence="6">Glycosyl transferase family 1</fullName>
    </submittedName>
</protein>
<dbReference type="InterPro" id="IPR027417">
    <property type="entry name" value="P-loop_NTPase"/>
</dbReference>
<sequence length="624" mass="68631">MLKIEDISFSIAGRQLLSGASATIPQGHKVGIVGRNGTGKTTLFKLITGAYGLDDGSISIPKKARIGGIAQEAPASDDSLLETVLAADTERAELMAESETCTDPDRISEIHTRLMDIDAYSAEARAASILAGLGFNTAAQARPCHEFSGGWRMRVALAGVLFAQPDILMLDEPTNYLDLEGTVWLENYLRKYPHTVLIISHDRQLLNTSVNSILHLMDKELTFYQGNYDTFDQIRREKLAQRAAASRKQEATREHLQSFVDRFRAKASKAKQAQSRIKMLEKMEPIAAGVENAVAAFNFPNPEELSPPILRLEGADVGYDGKPILRDLNLRIDQTDRIALLGANGQGKSTLSKLLADSLPPMQGDVVRSSKLKIGYFAQHQVDELYLDETPLQHLQRELPKETPGQLRSRMAQGGIGPEQALTEVGRLSGGQKARLSLLLATLEAPHLLILDEPTNHLDIESREALVFALAAYSGAVILVSHDPHLVNAIADTLWLVKDGAVNVYHEDLEAYKTLLLAERGAADRQAKPGKKVKKKRLSNSERKKVLAPYLAEVEKSEERLNKILIIQGKIDEALADPEIYAHADSSRVEELSAKSAEAKQAVAKAEALWMEAEEALDKKRRET</sequence>
<keyword evidence="1" id="KW-0677">Repeat</keyword>
<dbReference type="RefSeq" id="WP_284375727.1">
    <property type="nucleotide sequence ID" value="NZ_BSNN01000002.1"/>
</dbReference>
<dbReference type="Proteomes" id="UP001156694">
    <property type="component" value="Unassembled WGS sequence"/>
</dbReference>
<keyword evidence="3" id="KW-0067">ATP-binding</keyword>
<evidence type="ECO:0000256" key="3">
    <source>
        <dbReference type="ARBA" id="ARBA00022840"/>
    </source>
</evidence>
<evidence type="ECO:0000313" key="7">
    <source>
        <dbReference type="Proteomes" id="UP001156694"/>
    </source>
</evidence>
<keyword evidence="7" id="KW-1185">Reference proteome</keyword>
<keyword evidence="2" id="KW-0547">Nucleotide-binding</keyword>
<dbReference type="SUPFAM" id="SSF52540">
    <property type="entry name" value="P-loop containing nucleoside triphosphate hydrolases"/>
    <property type="match status" value="2"/>
</dbReference>
<dbReference type="GO" id="GO:0016740">
    <property type="term" value="F:transferase activity"/>
    <property type="evidence" value="ECO:0007669"/>
    <property type="project" value="UniProtKB-KW"/>
</dbReference>
<evidence type="ECO:0000259" key="5">
    <source>
        <dbReference type="PROSITE" id="PS50893"/>
    </source>
</evidence>
<dbReference type="Gene3D" id="3.40.50.300">
    <property type="entry name" value="P-loop containing nucleotide triphosphate hydrolases"/>
    <property type="match status" value="2"/>
</dbReference>
<evidence type="ECO:0000256" key="1">
    <source>
        <dbReference type="ARBA" id="ARBA00022737"/>
    </source>
</evidence>
<accession>A0ABQ5VS32</accession>
<dbReference type="SMART" id="SM00382">
    <property type="entry name" value="AAA"/>
    <property type="match status" value="2"/>
</dbReference>
<feature type="domain" description="ABC transporter" evidence="5">
    <location>
        <begin position="310"/>
        <end position="524"/>
    </location>
</feature>
<keyword evidence="4" id="KW-0175">Coiled coil</keyword>
<dbReference type="PANTHER" id="PTHR19211:SF14">
    <property type="entry name" value="ATP-BINDING CASSETTE SUB-FAMILY F MEMBER 1"/>
    <property type="match status" value="1"/>
</dbReference>